<protein>
    <submittedName>
        <fullName evidence="3">Uncharacterized protein</fullName>
    </submittedName>
</protein>
<proteinExistence type="predicted"/>
<dbReference type="EMBL" id="JH719462">
    <property type="protein sequence ID" value="EJF56850.1"/>
    <property type="molecule type" value="Genomic_DNA"/>
</dbReference>
<keyword evidence="2" id="KW-0732">Signal</keyword>
<dbReference type="RefSeq" id="XP_007370441.1">
    <property type="nucleotide sequence ID" value="XM_007370379.1"/>
</dbReference>
<accession>R7SM89</accession>
<gene>
    <name evidence="3" type="ORF">DICSQDRAFT_174532</name>
</gene>
<feature type="compositionally biased region" description="Basic and acidic residues" evidence="1">
    <location>
        <begin position="150"/>
        <end position="171"/>
    </location>
</feature>
<feature type="chain" id="PRO_5004444204" evidence="2">
    <location>
        <begin position="22"/>
        <end position="171"/>
    </location>
</feature>
<name>R7SM89_DICSQ</name>
<dbReference type="GeneID" id="18839969"/>
<feature type="signal peptide" evidence="2">
    <location>
        <begin position="1"/>
        <end position="21"/>
    </location>
</feature>
<sequence length="171" mass="18246">MIIVQELALLELSFFACWTTSFTVLPNGDHQLLSSAIRSPLLRAARCALSSFRPPSGVSYAVIRSLLPSQPGPPLGRIMLTPSLLLGPARPPSMDPLAITPPLGPGAGAGPRLGAITSLWADPHAQPPEPPALRFTLLPGLSSAHRSRERAHSEQRHAGSGRREIDKIVSY</sequence>
<evidence type="ECO:0000256" key="1">
    <source>
        <dbReference type="SAM" id="MobiDB-lite"/>
    </source>
</evidence>
<evidence type="ECO:0000256" key="2">
    <source>
        <dbReference type="SAM" id="SignalP"/>
    </source>
</evidence>
<evidence type="ECO:0000313" key="3">
    <source>
        <dbReference type="EMBL" id="EJF56850.1"/>
    </source>
</evidence>
<dbReference type="AlphaFoldDB" id="R7SM89"/>
<feature type="region of interest" description="Disordered" evidence="1">
    <location>
        <begin position="143"/>
        <end position="171"/>
    </location>
</feature>
<dbReference type="KEGG" id="dsq:DICSQDRAFT_174532"/>
<reference evidence="3 4" key="1">
    <citation type="journal article" date="2012" name="Science">
        <title>The Paleozoic origin of enzymatic lignin decomposition reconstructed from 31 fungal genomes.</title>
        <authorList>
            <person name="Floudas D."/>
            <person name="Binder M."/>
            <person name="Riley R."/>
            <person name="Barry K."/>
            <person name="Blanchette R.A."/>
            <person name="Henrissat B."/>
            <person name="Martinez A.T."/>
            <person name="Otillar R."/>
            <person name="Spatafora J.W."/>
            <person name="Yadav J.S."/>
            <person name="Aerts A."/>
            <person name="Benoit I."/>
            <person name="Boyd A."/>
            <person name="Carlson A."/>
            <person name="Copeland A."/>
            <person name="Coutinho P.M."/>
            <person name="de Vries R.P."/>
            <person name="Ferreira P."/>
            <person name="Findley K."/>
            <person name="Foster B."/>
            <person name="Gaskell J."/>
            <person name="Glotzer D."/>
            <person name="Gorecki P."/>
            <person name="Heitman J."/>
            <person name="Hesse C."/>
            <person name="Hori C."/>
            <person name="Igarashi K."/>
            <person name="Jurgens J.A."/>
            <person name="Kallen N."/>
            <person name="Kersten P."/>
            <person name="Kohler A."/>
            <person name="Kuees U."/>
            <person name="Kumar T.K.A."/>
            <person name="Kuo A."/>
            <person name="LaButti K."/>
            <person name="Larrondo L.F."/>
            <person name="Lindquist E."/>
            <person name="Ling A."/>
            <person name="Lombard V."/>
            <person name="Lucas S."/>
            <person name="Lundell T."/>
            <person name="Martin R."/>
            <person name="McLaughlin D.J."/>
            <person name="Morgenstern I."/>
            <person name="Morin E."/>
            <person name="Murat C."/>
            <person name="Nagy L.G."/>
            <person name="Nolan M."/>
            <person name="Ohm R.A."/>
            <person name="Patyshakuliyeva A."/>
            <person name="Rokas A."/>
            <person name="Ruiz-Duenas F.J."/>
            <person name="Sabat G."/>
            <person name="Salamov A."/>
            <person name="Samejima M."/>
            <person name="Schmutz J."/>
            <person name="Slot J.C."/>
            <person name="St John F."/>
            <person name="Stenlid J."/>
            <person name="Sun H."/>
            <person name="Sun S."/>
            <person name="Syed K."/>
            <person name="Tsang A."/>
            <person name="Wiebenga A."/>
            <person name="Young D."/>
            <person name="Pisabarro A."/>
            <person name="Eastwood D.C."/>
            <person name="Martin F."/>
            <person name="Cullen D."/>
            <person name="Grigoriev I.V."/>
            <person name="Hibbett D.S."/>
        </authorList>
    </citation>
    <scope>NUCLEOTIDE SEQUENCE [LARGE SCALE GENOMIC DNA]</scope>
    <source>
        <strain evidence="3 4">LYAD-421 SS1</strain>
    </source>
</reference>
<organism evidence="3 4">
    <name type="scientific">Dichomitus squalens (strain LYAD-421)</name>
    <name type="common">Western red white-rot fungus</name>
    <dbReference type="NCBI Taxonomy" id="732165"/>
    <lineage>
        <taxon>Eukaryota</taxon>
        <taxon>Fungi</taxon>
        <taxon>Dikarya</taxon>
        <taxon>Basidiomycota</taxon>
        <taxon>Agaricomycotina</taxon>
        <taxon>Agaricomycetes</taxon>
        <taxon>Polyporales</taxon>
        <taxon>Polyporaceae</taxon>
        <taxon>Dichomitus</taxon>
    </lineage>
</organism>
<dbReference type="Proteomes" id="UP000053319">
    <property type="component" value="Unassembled WGS sequence"/>
</dbReference>
<evidence type="ECO:0000313" key="4">
    <source>
        <dbReference type="Proteomes" id="UP000053319"/>
    </source>
</evidence>
<dbReference type="HOGENOM" id="CLU_1562843_0_0_1"/>